<reference evidence="1 2" key="1">
    <citation type="submission" date="2016-07" db="EMBL/GenBank/DDBJ databases">
        <title>Pervasive Adenine N6-methylation of Active Genes in Fungi.</title>
        <authorList>
            <consortium name="DOE Joint Genome Institute"/>
            <person name="Mondo S.J."/>
            <person name="Dannebaum R.O."/>
            <person name="Kuo R.C."/>
            <person name="Labutti K."/>
            <person name="Haridas S."/>
            <person name="Kuo A."/>
            <person name="Salamov A."/>
            <person name="Ahrendt S.R."/>
            <person name="Lipzen A."/>
            <person name="Sullivan W."/>
            <person name="Andreopoulos W.B."/>
            <person name="Clum A."/>
            <person name="Lindquist E."/>
            <person name="Daum C."/>
            <person name="Ramamoorthy G.K."/>
            <person name="Gryganskyi A."/>
            <person name="Culley D."/>
            <person name="Magnuson J.K."/>
            <person name="James T.Y."/>
            <person name="O'Malley M.A."/>
            <person name="Stajich J.E."/>
            <person name="Spatafora J.W."/>
            <person name="Visel A."/>
            <person name="Grigoriev I.V."/>
        </authorList>
    </citation>
    <scope>NUCLEOTIDE SEQUENCE [LARGE SCALE GENOMIC DNA]</scope>
    <source>
        <strain evidence="1 2">JEL800</strain>
    </source>
</reference>
<name>A0A1Y2C6G9_9FUNG</name>
<dbReference type="EMBL" id="MCGO01000028">
    <property type="protein sequence ID" value="ORY42640.1"/>
    <property type="molecule type" value="Genomic_DNA"/>
</dbReference>
<proteinExistence type="predicted"/>
<organism evidence="1 2">
    <name type="scientific">Rhizoclosmatium globosum</name>
    <dbReference type="NCBI Taxonomy" id="329046"/>
    <lineage>
        <taxon>Eukaryota</taxon>
        <taxon>Fungi</taxon>
        <taxon>Fungi incertae sedis</taxon>
        <taxon>Chytridiomycota</taxon>
        <taxon>Chytridiomycota incertae sedis</taxon>
        <taxon>Chytridiomycetes</taxon>
        <taxon>Chytridiales</taxon>
        <taxon>Chytriomycetaceae</taxon>
        <taxon>Rhizoclosmatium</taxon>
    </lineage>
</organism>
<sequence length="283" mass="31985">MNSAQLSSGQRRHQTTLRGMMPRAMNVADFDEGSILGRLPSMTLLQAVPLLQQMFPNPLDVFTKPGVMYRGKYYTAQEVAAYQASLHPEWPPFPHFQNGFMPQLFQPQTFPNSLNSINAAMQPYRTPLQPRQVQTSLPFQQLHPIQPLHAFEFPQQRAFGFPHPQTAQFPSPGFPPSQTVQFQPAVSFPQQEVREEPRNYHRAISPQSFDVNDFDNFDNFFTTPVPVEESVSENTTVNQQQEPHLFNSGAPSSSLSHGKITLSASVTLKNGCLMFGWFLFATK</sequence>
<protein>
    <submittedName>
        <fullName evidence="1">Uncharacterized protein</fullName>
    </submittedName>
</protein>
<accession>A0A1Y2C6G9</accession>
<dbReference type="AlphaFoldDB" id="A0A1Y2C6G9"/>
<gene>
    <name evidence="1" type="ORF">BCR33DRAFT_301388</name>
</gene>
<evidence type="ECO:0000313" key="2">
    <source>
        <dbReference type="Proteomes" id="UP000193642"/>
    </source>
</evidence>
<dbReference type="Proteomes" id="UP000193642">
    <property type="component" value="Unassembled WGS sequence"/>
</dbReference>
<evidence type="ECO:0000313" key="1">
    <source>
        <dbReference type="EMBL" id="ORY42640.1"/>
    </source>
</evidence>
<comment type="caution">
    <text evidence="1">The sequence shown here is derived from an EMBL/GenBank/DDBJ whole genome shotgun (WGS) entry which is preliminary data.</text>
</comment>
<keyword evidence="2" id="KW-1185">Reference proteome</keyword>